<dbReference type="PANTHER" id="PTHR13016:SF0">
    <property type="entry name" value="AMME SYNDROME CANDIDATE GENE 1 PROTEIN"/>
    <property type="match status" value="1"/>
</dbReference>
<name>A0A3M6W5C3_HORWE</name>
<evidence type="ECO:0000313" key="4">
    <source>
        <dbReference type="Proteomes" id="UP000281245"/>
    </source>
</evidence>
<feature type="region of interest" description="Disordered" evidence="1">
    <location>
        <begin position="69"/>
        <end position="171"/>
    </location>
</feature>
<dbReference type="SUPFAM" id="SSF143447">
    <property type="entry name" value="AMMECR1-like"/>
    <property type="match status" value="1"/>
</dbReference>
<dbReference type="VEuPathDB" id="FungiDB:BTJ68_03031"/>
<feature type="compositionally biased region" description="Acidic residues" evidence="1">
    <location>
        <begin position="72"/>
        <end position="82"/>
    </location>
</feature>
<evidence type="ECO:0000256" key="1">
    <source>
        <dbReference type="SAM" id="MobiDB-lite"/>
    </source>
</evidence>
<feature type="compositionally biased region" description="Low complexity" evidence="1">
    <location>
        <begin position="127"/>
        <end position="153"/>
    </location>
</feature>
<protein>
    <recommendedName>
        <fullName evidence="2">AMMECR1 domain-containing protein</fullName>
    </recommendedName>
</protein>
<sequence length="356" mass="39216">MHRLDLLLKTLPDLVEEAERETRSGSSSGRSMATQAHCAYAFECLAASFDHRQPLSLGKVEELWSQYHDPQADNDGEAEEGGADSHENEEAGDADMTDAEDPTPAPTHTTTAKPAAISRLLHRSRGGSESSSQSSLPSIRSTASSTPSGSSGAEDTPATSRSSLFSLGRSRRNTSQQRYPLFVTWNVVNRSGHKTLRGCIGTFEAQDLESGLRSYALTSAFEDIRFPPIPPSLLPSLSTHITLLHNFSPPTSDPLDWDLGHHGLRISFTHSSRRHGATYLPDVPREQGWTKEETILSLMRKAGWNGTSSSWSKIWKEGRGELIRYEGKAVGLGFAEWKGWREWVGKEMGVEREVLN</sequence>
<dbReference type="OrthoDB" id="24630at2759"/>
<dbReference type="PROSITE" id="PS51112">
    <property type="entry name" value="AMMECR1"/>
    <property type="match status" value="1"/>
</dbReference>
<dbReference type="AlphaFoldDB" id="A0A3M6W5C3"/>
<proteinExistence type="predicted"/>
<feature type="compositionally biased region" description="Low complexity" evidence="1">
    <location>
        <begin position="106"/>
        <end position="119"/>
    </location>
</feature>
<accession>A0A3M6W5C3</accession>
<organism evidence="3 4">
    <name type="scientific">Hortaea werneckii</name>
    <name type="common">Black yeast</name>
    <name type="synonym">Cladosporium werneckii</name>
    <dbReference type="NCBI Taxonomy" id="91943"/>
    <lineage>
        <taxon>Eukaryota</taxon>
        <taxon>Fungi</taxon>
        <taxon>Dikarya</taxon>
        <taxon>Ascomycota</taxon>
        <taxon>Pezizomycotina</taxon>
        <taxon>Dothideomycetes</taxon>
        <taxon>Dothideomycetidae</taxon>
        <taxon>Mycosphaerellales</taxon>
        <taxon>Teratosphaeriaceae</taxon>
        <taxon>Hortaea</taxon>
    </lineage>
</organism>
<dbReference type="NCBIfam" id="TIGR00296">
    <property type="entry name" value="TIGR00296 family protein"/>
    <property type="match status" value="1"/>
</dbReference>
<feature type="domain" description="AMMECR1" evidence="2">
    <location>
        <begin position="133"/>
        <end position="341"/>
    </location>
</feature>
<feature type="compositionally biased region" description="Acidic residues" evidence="1">
    <location>
        <begin position="90"/>
        <end position="101"/>
    </location>
</feature>
<gene>
    <name evidence="3" type="ORF">D0869_13276</name>
</gene>
<dbReference type="InterPro" id="IPR036071">
    <property type="entry name" value="AMMECR1_dom_sf"/>
</dbReference>
<dbReference type="EMBL" id="QWIJ01001718">
    <property type="protein sequence ID" value="RMX73757.1"/>
    <property type="molecule type" value="Genomic_DNA"/>
</dbReference>
<reference evidence="3 4" key="1">
    <citation type="journal article" date="2018" name="BMC Genomics">
        <title>Genomic evidence for intraspecific hybridization in a clonal and extremely halotolerant yeast.</title>
        <authorList>
            <person name="Gostincar C."/>
            <person name="Stajich J.E."/>
            <person name="Zupancic J."/>
            <person name="Zalar P."/>
            <person name="Gunde-Cimerman N."/>
        </authorList>
    </citation>
    <scope>NUCLEOTIDE SEQUENCE [LARGE SCALE GENOMIC DNA]</scope>
    <source>
        <strain evidence="3 4">EXF-6656</strain>
    </source>
</reference>
<dbReference type="Pfam" id="PF01871">
    <property type="entry name" value="AMMECR1"/>
    <property type="match status" value="1"/>
</dbReference>
<dbReference type="InterPro" id="IPR002733">
    <property type="entry name" value="AMMECR1_domain"/>
</dbReference>
<evidence type="ECO:0000259" key="2">
    <source>
        <dbReference type="PROSITE" id="PS51112"/>
    </source>
</evidence>
<dbReference type="Proteomes" id="UP000281245">
    <property type="component" value="Unassembled WGS sequence"/>
</dbReference>
<dbReference type="PANTHER" id="PTHR13016">
    <property type="entry name" value="AMMECR1 HOMOLOG"/>
    <property type="match status" value="1"/>
</dbReference>
<comment type="caution">
    <text evidence="3">The sequence shown here is derived from an EMBL/GenBank/DDBJ whole genome shotgun (WGS) entry which is preliminary data.</text>
</comment>
<evidence type="ECO:0000313" key="3">
    <source>
        <dbReference type="EMBL" id="RMX73757.1"/>
    </source>
</evidence>
<dbReference type="Gene3D" id="3.30.700.20">
    <property type="entry name" value="Hypothetical protein ph0010, domain 1"/>
    <property type="match status" value="1"/>
</dbReference>
<dbReference type="InterPro" id="IPR027485">
    <property type="entry name" value="AMMECR1_N"/>
</dbReference>
<dbReference type="InterPro" id="IPR023473">
    <property type="entry name" value="AMMECR1"/>
</dbReference>